<comment type="similarity">
    <text evidence="2">Belongs to the aerobic coproporphyrinogen-III oxidase family.</text>
</comment>
<name>A0A9X1VH94_9BACT</name>
<dbReference type="Proteomes" id="UP001139193">
    <property type="component" value="Unassembled WGS sequence"/>
</dbReference>
<comment type="caution">
    <text evidence="8">The sequence shown here is derived from an EMBL/GenBank/DDBJ whole genome shotgun (WGS) entry which is preliminary data.</text>
</comment>
<dbReference type="PRINTS" id="PR00073">
    <property type="entry name" value="COPRGNOXDASE"/>
</dbReference>
<dbReference type="GO" id="GO:0005737">
    <property type="term" value="C:cytoplasm"/>
    <property type="evidence" value="ECO:0007669"/>
    <property type="project" value="TreeGrafter"/>
</dbReference>
<dbReference type="EC" id="1.3.3.3" evidence="4"/>
<proteinExistence type="inferred from homology"/>
<dbReference type="RefSeq" id="WP_241936904.1">
    <property type="nucleotide sequence ID" value="NZ_JALBGC010000004.1"/>
</dbReference>
<dbReference type="InterPro" id="IPR036406">
    <property type="entry name" value="Coprogen_oxidase_aer_sf"/>
</dbReference>
<dbReference type="GO" id="GO:0006782">
    <property type="term" value="P:protoporphyrinogen IX biosynthetic process"/>
    <property type="evidence" value="ECO:0007669"/>
    <property type="project" value="TreeGrafter"/>
</dbReference>
<evidence type="ECO:0000256" key="5">
    <source>
        <dbReference type="ARBA" id="ARBA00023002"/>
    </source>
</evidence>
<dbReference type="PANTHER" id="PTHR10755">
    <property type="entry name" value="COPROPORPHYRINOGEN III OXIDASE, MITOCHONDRIAL"/>
    <property type="match status" value="1"/>
</dbReference>
<dbReference type="GO" id="GO:0004109">
    <property type="term" value="F:coproporphyrinogen oxidase activity"/>
    <property type="evidence" value="ECO:0007669"/>
    <property type="project" value="UniProtKB-EC"/>
</dbReference>
<keyword evidence="6" id="KW-0350">Heme biosynthesis</keyword>
<evidence type="ECO:0000313" key="8">
    <source>
        <dbReference type="EMBL" id="MCI1188638.1"/>
    </source>
</evidence>
<evidence type="ECO:0000256" key="3">
    <source>
        <dbReference type="ARBA" id="ARBA00011738"/>
    </source>
</evidence>
<protein>
    <recommendedName>
        <fullName evidence="4">coproporphyrinogen oxidase</fullName>
        <ecNumber evidence="4">1.3.3.3</ecNumber>
    </recommendedName>
</protein>
<evidence type="ECO:0000256" key="1">
    <source>
        <dbReference type="ARBA" id="ARBA00005168"/>
    </source>
</evidence>
<sequence>MKYDTILPLTFAPRPGAEAWMRQFQDWLCHRLETADGGGHRFRPEEWAHGGGGGTTHTLEQGAVLEKSSVAFAAVWDVMSKPLAQRLRLRDPRYFVASLQAGLHPRSPMVPGAHLHLRYVEAATGEAWFGGSLDLTPTYVDVAQARWFHQQLQEMCGLHDASYYPRFKAGADAHFYLPHRGETRGVGGLYFDRLQVGRDGLFEELLAFVQDVGEVYGRTYGTLMSQNAGRPYAEPEKRWQQLRRGRYAEFSLTMERPEPACRCPQSLVLGLPPRAEWYHHHTPAPGSAEAQTLQWLRPGIDWLHAGAA</sequence>
<evidence type="ECO:0000256" key="7">
    <source>
        <dbReference type="ARBA" id="ARBA00023244"/>
    </source>
</evidence>
<organism evidence="8 9">
    <name type="scientific">Hymenobacter cyanobacteriorum</name>
    <dbReference type="NCBI Taxonomy" id="2926463"/>
    <lineage>
        <taxon>Bacteria</taxon>
        <taxon>Pseudomonadati</taxon>
        <taxon>Bacteroidota</taxon>
        <taxon>Cytophagia</taxon>
        <taxon>Cytophagales</taxon>
        <taxon>Hymenobacteraceae</taxon>
        <taxon>Hymenobacter</taxon>
    </lineage>
</organism>
<keyword evidence="9" id="KW-1185">Reference proteome</keyword>
<evidence type="ECO:0000256" key="4">
    <source>
        <dbReference type="ARBA" id="ARBA00012869"/>
    </source>
</evidence>
<comment type="pathway">
    <text evidence="1">Porphyrin-containing compound metabolism; protoporphyrin-IX biosynthesis; protoporphyrinogen-IX from coproporphyrinogen-III (O2 route): step 1/1.</text>
</comment>
<dbReference type="EMBL" id="JALBGC010000004">
    <property type="protein sequence ID" value="MCI1188638.1"/>
    <property type="molecule type" value="Genomic_DNA"/>
</dbReference>
<gene>
    <name evidence="8" type="ORF">MON38_14520</name>
</gene>
<keyword evidence="5" id="KW-0560">Oxidoreductase</keyword>
<reference evidence="8" key="1">
    <citation type="submission" date="2022-03" db="EMBL/GenBank/DDBJ databases">
        <title>Bacterial whole genome sequence for Hymenobacter sp. DH14.</title>
        <authorList>
            <person name="Le V."/>
        </authorList>
    </citation>
    <scope>NUCLEOTIDE SEQUENCE</scope>
    <source>
        <strain evidence="8">DH14</strain>
    </source>
</reference>
<dbReference type="AlphaFoldDB" id="A0A9X1VH94"/>
<comment type="subunit">
    <text evidence="3">Homodimer.</text>
</comment>
<dbReference type="InterPro" id="IPR001260">
    <property type="entry name" value="Coprogen_oxidase_aer"/>
</dbReference>
<dbReference type="Pfam" id="PF01218">
    <property type="entry name" value="Coprogen_oxidas"/>
    <property type="match status" value="1"/>
</dbReference>
<evidence type="ECO:0000256" key="2">
    <source>
        <dbReference type="ARBA" id="ARBA00010644"/>
    </source>
</evidence>
<dbReference type="SUPFAM" id="SSF102886">
    <property type="entry name" value="Coproporphyrinogen III oxidase"/>
    <property type="match status" value="1"/>
</dbReference>
<keyword evidence="7" id="KW-0627">Porphyrin biosynthesis</keyword>
<evidence type="ECO:0000256" key="6">
    <source>
        <dbReference type="ARBA" id="ARBA00023133"/>
    </source>
</evidence>
<accession>A0A9X1VH94</accession>
<dbReference type="Gene3D" id="3.40.1500.10">
    <property type="entry name" value="Coproporphyrinogen III oxidase, aerobic"/>
    <property type="match status" value="1"/>
</dbReference>
<evidence type="ECO:0000313" key="9">
    <source>
        <dbReference type="Proteomes" id="UP001139193"/>
    </source>
</evidence>
<dbReference type="PANTHER" id="PTHR10755:SF0">
    <property type="entry name" value="OXYGEN-DEPENDENT COPROPORPHYRINOGEN-III OXIDASE, MITOCHONDRIAL"/>
    <property type="match status" value="1"/>
</dbReference>